<reference evidence="1 2" key="1">
    <citation type="submission" date="2021-07" db="EMBL/GenBank/DDBJ databases">
        <authorList>
            <consortium name="Genoscope - CEA"/>
            <person name="William W."/>
        </authorList>
    </citation>
    <scope>NUCLEOTIDE SEQUENCE [LARGE SCALE GENOMIC DNA]</scope>
</reference>
<accession>A0A8D9GX15</accession>
<organism evidence="1 2">
    <name type="scientific">Brassica campestris</name>
    <name type="common">Field mustard</name>
    <dbReference type="NCBI Taxonomy" id="3711"/>
    <lineage>
        <taxon>Eukaryota</taxon>
        <taxon>Viridiplantae</taxon>
        <taxon>Streptophyta</taxon>
        <taxon>Embryophyta</taxon>
        <taxon>Tracheophyta</taxon>
        <taxon>Spermatophyta</taxon>
        <taxon>Magnoliopsida</taxon>
        <taxon>eudicotyledons</taxon>
        <taxon>Gunneridae</taxon>
        <taxon>Pentapetalae</taxon>
        <taxon>rosids</taxon>
        <taxon>malvids</taxon>
        <taxon>Brassicales</taxon>
        <taxon>Brassicaceae</taxon>
        <taxon>Brassiceae</taxon>
        <taxon>Brassica</taxon>
    </lineage>
</organism>
<gene>
    <name evidence="1" type="ORF">BRAPAZ1V2_A01P18400.2</name>
</gene>
<dbReference type="AlphaFoldDB" id="A0A8D9GX15"/>
<dbReference type="Proteomes" id="UP000694005">
    <property type="component" value="Chromosome A01"/>
</dbReference>
<protein>
    <submittedName>
        <fullName evidence="1">Uncharacterized protein</fullName>
    </submittedName>
</protein>
<sequence length="84" mass="9479">MAVHSSPYLFKAIQSPRIILSAKYPEKEEADLSKIENPHRKISPFRVLHSVDSAVLRVGFVLLSSSLRRLIFGNHGYTRDINGC</sequence>
<evidence type="ECO:0000313" key="2">
    <source>
        <dbReference type="Proteomes" id="UP000694005"/>
    </source>
</evidence>
<dbReference type="EMBL" id="LS974617">
    <property type="protein sequence ID" value="CAG7887764.1"/>
    <property type="molecule type" value="Genomic_DNA"/>
</dbReference>
<name>A0A8D9GX15_BRACM</name>
<dbReference type="Gramene" id="A01p18400.2_BraZ1">
    <property type="protein sequence ID" value="A01p18400.2_BraZ1.CDS.1"/>
    <property type="gene ID" value="A01g18400.2_BraZ1"/>
</dbReference>
<proteinExistence type="predicted"/>
<evidence type="ECO:0000313" key="1">
    <source>
        <dbReference type="EMBL" id="CAG7887764.1"/>
    </source>
</evidence>